<reference evidence="1" key="1">
    <citation type="submission" date="2021-02" db="EMBL/GenBank/DDBJ databases">
        <title>Infant gut strain persistence is associated with maternal origin, phylogeny, and functional potential including surface adhesion and iron acquisition.</title>
        <authorList>
            <person name="Lou Y.C."/>
        </authorList>
    </citation>
    <scope>NUCLEOTIDE SEQUENCE</scope>
    <source>
        <strain evidence="1">L3_082_243G1_dasL3_082_243G1_maxbin2.maxbin.015s ta_sub</strain>
    </source>
</reference>
<dbReference type="AlphaFoldDB" id="A0A943HTP8"/>
<name>A0A943HTP8_BACT4</name>
<dbReference type="EMBL" id="JAGZEE010000042">
    <property type="protein sequence ID" value="MBS5413037.1"/>
    <property type="molecule type" value="Genomic_DNA"/>
</dbReference>
<dbReference type="Proteomes" id="UP000782901">
    <property type="component" value="Unassembled WGS sequence"/>
</dbReference>
<evidence type="ECO:0000313" key="2">
    <source>
        <dbReference type="Proteomes" id="UP000782901"/>
    </source>
</evidence>
<dbReference type="RefSeq" id="WP_195741259.1">
    <property type="nucleotide sequence ID" value="NZ_JADMRY010000026.1"/>
</dbReference>
<comment type="caution">
    <text evidence="1">The sequence shown here is derived from an EMBL/GenBank/DDBJ whole genome shotgun (WGS) entry which is preliminary data.</text>
</comment>
<organism evidence="1 2">
    <name type="scientific">Bacteroides thetaiotaomicron</name>
    <dbReference type="NCBI Taxonomy" id="818"/>
    <lineage>
        <taxon>Bacteria</taxon>
        <taxon>Pseudomonadati</taxon>
        <taxon>Bacteroidota</taxon>
        <taxon>Bacteroidia</taxon>
        <taxon>Bacteroidales</taxon>
        <taxon>Bacteroidaceae</taxon>
        <taxon>Bacteroides</taxon>
    </lineage>
</organism>
<gene>
    <name evidence="1" type="ORF">KHY35_20410</name>
</gene>
<sequence>MKKEIVLTLWVLSFIAMVVLADPYKISFWISFGLFGYFSVYIEKHNKRFEHEDK</sequence>
<accession>A0A943HTP8</accession>
<protein>
    <submittedName>
        <fullName evidence="1">Uncharacterized protein</fullName>
    </submittedName>
</protein>
<evidence type="ECO:0000313" key="1">
    <source>
        <dbReference type="EMBL" id="MBS5413037.1"/>
    </source>
</evidence>
<proteinExistence type="predicted"/>